<evidence type="ECO:0000313" key="1">
    <source>
        <dbReference type="EMBL" id="BBY46117.1"/>
    </source>
</evidence>
<gene>
    <name evidence="1" type="ORF">MCEL_44120</name>
</gene>
<dbReference type="SUPFAM" id="SSF55144">
    <property type="entry name" value="LigT-like"/>
    <property type="match status" value="1"/>
</dbReference>
<dbReference type="GO" id="GO:0016874">
    <property type="term" value="F:ligase activity"/>
    <property type="evidence" value="ECO:0007669"/>
    <property type="project" value="UniProtKB-KW"/>
</dbReference>
<dbReference type="InterPro" id="IPR009097">
    <property type="entry name" value="Cyclic_Pdiesterase"/>
</dbReference>
<dbReference type="RefSeq" id="WP_067221506.1">
    <property type="nucleotide sequence ID" value="NZ_AP022591.1"/>
</dbReference>
<evidence type="ECO:0000313" key="2">
    <source>
        <dbReference type="Proteomes" id="UP000466431"/>
    </source>
</evidence>
<dbReference type="OrthoDB" id="3397424at2"/>
<dbReference type="Proteomes" id="UP000466431">
    <property type="component" value="Chromosome"/>
</dbReference>
<proteinExistence type="predicted"/>
<organism evidence="1 2">
    <name type="scientific">Mycolicibacterium celeriflavum</name>
    <name type="common">Mycobacterium celeriflavum</name>
    <dbReference type="NCBI Taxonomy" id="1249101"/>
    <lineage>
        <taxon>Bacteria</taxon>
        <taxon>Bacillati</taxon>
        <taxon>Actinomycetota</taxon>
        <taxon>Actinomycetes</taxon>
        <taxon>Mycobacteriales</taxon>
        <taxon>Mycobacteriaceae</taxon>
        <taxon>Mycolicibacterium</taxon>
    </lineage>
</organism>
<keyword evidence="1" id="KW-0436">Ligase</keyword>
<dbReference type="AlphaFoldDB" id="A0A1X0BXK7"/>
<dbReference type="Pfam" id="PF13563">
    <property type="entry name" value="2_5_RNA_ligase2"/>
    <property type="match status" value="1"/>
</dbReference>
<keyword evidence="2" id="KW-1185">Reference proteome</keyword>
<dbReference type="EMBL" id="AP022591">
    <property type="protein sequence ID" value="BBY46117.1"/>
    <property type="molecule type" value="Genomic_DNA"/>
</dbReference>
<dbReference type="STRING" id="1249101.BST21_09700"/>
<accession>A0A1X0BXK7</accession>
<reference evidence="1 2" key="1">
    <citation type="journal article" date="2019" name="Emerg. Microbes Infect.">
        <title>Comprehensive subspecies identification of 175 nontuberculous mycobacteria species based on 7547 genomic profiles.</title>
        <authorList>
            <person name="Matsumoto Y."/>
            <person name="Kinjo T."/>
            <person name="Motooka D."/>
            <person name="Nabeya D."/>
            <person name="Jung N."/>
            <person name="Uechi K."/>
            <person name="Horii T."/>
            <person name="Iida T."/>
            <person name="Fujita J."/>
            <person name="Nakamura S."/>
        </authorList>
    </citation>
    <scope>NUCLEOTIDE SEQUENCE [LARGE SCALE GENOMIC DNA]</scope>
    <source>
        <strain evidence="1 2">JCM 18439</strain>
    </source>
</reference>
<sequence>MALAVCLLFDRRSERAVRSLWDRLEDVGVPSLRSHTHGKHLPHVSYAVLRRWDDAAVAAALAGLDGEPVELHFDGVGVFRRGRVWLVAGVSADLVTRQQRVVEAVAASGADLHKHYRPGSWLPHCSLAPRATLAQLPTVAATVMDILPLRARVDHAALINSGTGEVTELATLP</sequence>
<dbReference type="KEGG" id="mcee:MCEL_44120"/>
<dbReference type="Gene3D" id="3.90.1140.10">
    <property type="entry name" value="Cyclic phosphodiesterase"/>
    <property type="match status" value="1"/>
</dbReference>
<protein>
    <submittedName>
        <fullName evidence="1">2'-5' RNA ligase</fullName>
    </submittedName>
</protein>
<name>A0A1X0BXK7_MYCCF</name>